<dbReference type="Proteomes" id="UP000309872">
    <property type="component" value="Unassembled WGS sequence"/>
</dbReference>
<gene>
    <name evidence="1" type="ORF">FAZ19_23030</name>
</gene>
<proteinExistence type="predicted"/>
<dbReference type="RefSeq" id="WP_136823134.1">
    <property type="nucleotide sequence ID" value="NZ_BMJX01000012.1"/>
</dbReference>
<evidence type="ECO:0008006" key="3">
    <source>
        <dbReference type="Google" id="ProtNLM"/>
    </source>
</evidence>
<dbReference type="EMBL" id="SUKA01000012">
    <property type="protein sequence ID" value="TJY60129.1"/>
    <property type="molecule type" value="Genomic_DNA"/>
</dbReference>
<sequence>MGEPIQHAFFLLLKAGLWGRELSSAPCFPLSKSQWKSLLSMASNHTVEGIVFEGMRRLPNKDLPPKDVVLPWTVRVDRIERSNQWMNKVLGQQVRFFHKHNISACLLKGQGLALCYDNPLRRVCGDIDWYFNTVDDYTRANQLISEAGIALTYTPGFSCNYIWNGCEIEHHRKMIDLYNPFAYRYLKRMEMEQFENRKYLEVEGEQVVLPAPLLTFVQVNAHILKHILSFGIGIRQLCDSARMCYTYHKQVDGNELKATYRRLGILRWVELLHAILVKFIGLPKEYLPFALSPDIDADWMMEEIWQAGNFGFHDARVDLQQERDRNERVDVVGRWSSNFRKYVYYAPMEAVFFPLTQLYSRYVK</sequence>
<organism evidence="1 2">
    <name type="scientific">Sphingobacterium alkalisoli</name>
    <dbReference type="NCBI Taxonomy" id="1874115"/>
    <lineage>
        <taxon>Bacteria</taxon>
        <taxon>Pseudomonadati</taxon>
        <taxon>Bacteroidota</taxon>
        <taxon>Sphingobacteriia</taxon>
        <taxon>Sphingobacteriales</taxon>
        <taxon>Sphingobacteriaceae</taxon>
        <taxon>Sphingobacterium</taxon>
    </lineage>
</organism>
<evidence type="ECO:0000313" key="1">
    <source>
        <dbReference type="EMBL" id="TJY60129.1"/>
    </source>
</evidence>
<dbReference type="OrthoDB" id="9812148at2"/>
<keyword evidence="2" id="KW-1185">Reference proteome</keyword>
<name>A0A4V5LWV7_9SPHI</name>
<comment type="caution">
    <text evidence="1">The sequence shown here is derived from an EMBL/GenBank/DDBJ whole genome shotgun (WGS) entry which is preliminary data.</text>
</comment>
<accession>A0A4V5LWV7</accession>
<dbReference type="AlphaFoldDB" id="A0A4V5LWV7"/>
<evidence type="ECO:0000313" key="2">
    <source>
        <dbReference type="Proteomes" id="UP000309872"/>
    </source>
</evidence>
<protein>
    <recommendedName>
        <fullName evidence="3">Nucleotidyltransferase family protein</fullName>
    </recommendedName>
</protein>
<dbReference type="Pfam" id="PF14907">
    <property type="entry name" value="NTP_transf_5"/>
    <property type="match status" value="1"/>
</dbReference>
<dbReference type="InterPro" id="IPR039498">
    <property type="entry name" value="NTP_transf_5"/>
</dbReference>
<reference evidence="1 2" key="1">
    <citation type="submission" date="2019-04" db="EMBL/GenBank/DDBJ databases">
        <title>Sphingobacterium olei sp. nov., isolated from oil-contaminated soil.</title>
        <authorList>
            <person name="Liu B."/>
        </authorList>
    </citation>
    <scope>NUCLEOTIDE SEQUENCE [LARGE SCALE GENOMIC DNA]</scope>
    <source>
        <strain evidence="1 2">Y3L14</strain>
    </source>
</reference>